<organism evidence="6 7">
    <name type="scientific">Curtobacterium salicis</name>
    <dbReference type="NCBI Taxonomy" id="1779862"/>
    <lineage>
        <taxon>Bacteria</taxon>
        <taxon>Bacillati</taxon>
        <taxon>Actinomycetota</taxon>
        <taxon>Actinomycetes</taxon>
        <taxon>Micrococcales</taxon>
        <taxon>Microbacteriaceae</taxon>
        <taxon>Curtobacterium</taxon>
    </lineage>
</organism>
<dbReference type="EMBL" id="JAAOYO010000005">
    <property type="protein sequence ID" value="NII42344.1"/>
    <property type="molecule type" value="Genomic_DNA"/>
</dbReference>
<dbReference type="InterPro" id="IPR050287">
    <property type="entry name" value="MTA/SAH_deaminase"/>
</dbReference>
<evidence type="ECO:0000313" key="6">
    <source>
        <dbReference type="EMBL" id="NII42344.1"/>
    </source>
</evidence>
<dbReference type="Pfam" id="PF22039">
    <property type="entry name" value="HUTI_composite_bact"/>
    <property type="match status" value="1"/>
</dbReference>
<evidence type="ECO:0000256" key="3">
    <source>
        <dbReference type="ARBA" id="ARBA00022833"/>
    </source>
</evidence>
<name>A0ABX0TBH2_9MICO</name>
<evidence type="ECO:0000256" key="2">
    <source>
        <dbReference type="ARBA" id="ARBA00022801"/>
    </source>
</evidence>
<sequence length="475" mass="50417">MTLTQTPSESRTQTLIRGGWVLTAAPDESTTPSAIRDGAVLLDGDRVAAVGTFAELSAANPDATVRGGVHDIVAPGFVNTHGHFSEGLITGIGSQYTLWEWLNALISHVNPVMTRDKAYAGTMLQGIQMLRSGVTTANDMFCSDPIADEPATPGVVQALDELGLRGVVSFGSGDVDRGFGPTPILAEFDALREAADASRYSTFRVGMSSIGRYSDAAWQEHIDYAVDGGHGIHVHVHEVREEVTAARQRTGRTVVGHAEATGMFRVPVIAAHSVWMDRQDRETYAANGVGVAHNPVANGILASGIAPVAELRALGIPVGIGVDGPASNDSQDFLQAMKTAAILARIRDLQATAMSAREAFEMGTIGGARALRMEQEIGSLEPGKRADLVVFDGESPTLANVHDPFQAVVFVAGSREVKDVWVDGELSLADFEVTRVDVREAVARARPLARQLVEQAGLERLSALTGGPLDDTERP</sequence>
<evidence type="ECO:0000259" key="4">
    <source>
        <dbReference type="Pfam" id="PF01979"/>
    </source>
</evidence>
<keyword evidence="1" id="KW-0479">Metal-binding</keyword>
<evidence type="ECO:0000259" key="5">
    <source>
        <dbReference type="Pfam" id="PF22039"/>
    </source>
</evidence>
<feature type="domain" description="Amidohydrolase-related" evidence="4">
    <location>
        <begin position="72"/>
        <end position="425"/>
    </location>
</feature>
<dbReference type="InterPro" id="IPR054418">
    <property type="entry name" value="MQNX/HUTI_composite_N"/>
</dbReference>
<dbReference type="RefSeq" id="WP_166781355.1">
    <property type="nucleotide sequence ID" value="NZ_JAAOYO010000005.1"/>
</dbReference>
<dbReference type="SUPFAM" id="SSF51556">
    <property type="entry name" value="Metallo-dependent hydrolases"/>
    <property type="match status" value="1"/>
</dbReference>
<protein>
    <submittedName>
        <fullName evidence="6">Cytosine/adenosine deaminase-related metal-dependent hydrolase</fullName>
    </submittedName>
</protein>
<dbReference type="Proteomes" id="UP001318300">
    <property type="component" value="Unassembled WGS sequence"/>
</dbReference>
<dbReference type="InterPro" id="IPR011059">
    <property type="entry name" value="Metal-dep_hydrolase_composite"/>
</dbReference>
<reference evidence="6 7" key="1">
    <citation type="submission" date="2020-03" db="EMBL/GenBank/DDBJ databases">
        <title>Above-ground endophytic microbial communities from plants in different locations in the United States.</title>
        <authorList>
            <person name="Frank C."/>
        </authorList>
    </citation>
    <scope>NUCLEOTIDE SEQUENCE [LARGE SCALE GENOMIC DNA]</scope>
    <source>
        <strain evidence="6 7">WW7</strain>
    </source>
</reference>
<proteinExistence type="predicted"/>
<evidence type="ECO:0000313" key="7">
    <source>
        <dbReference type="Proteomes" id="UP001318300"/>
    </source>
</evidence>
<dbReference type="SUPFAM" id="SSF51338">
    <property type="entry name" value="Composite domain of metallo-dependent hydrolases"/>
    <property type="match status" value="2"/>
</dbReference>
<dbReference type="InterPro" id="IPR032466">
    <property type="entry name" value="Metal_Hydrolase"/>
</dbReference>
<accession>A0ABX0TBH2</accession>
<feature type="domain" description="Aminodeoxyfutalosine deaminase/Imidazolonepropionase-like composite" evidence="5">
    <location>
        <begin position="38"/>
        <end position="63"/>
    </location>
</feature>
<gene>
    <name evidence="6" type="ORF">E9228_003013</name>
</gene>
<dbReference type="InterPro" id="IPR006680">
    <property type="entry name" value="Amidohydro-rel"/>
</dbReference>
<dbReference type="Gene3D" id="3.20.20.140">
    <property type="entry name" value="Metal-dependent hydrolases"/>
    <property type="match status" value="1"/>
</dbReference>
<dbReference type="PANTHER" id="PTHR43794:SF11">
    <property type="entry name" value="AMIDOHYDROLASE-RELATED DOMAIN-CONTAINING PROTEIN"/>
    <property type="match status" value="1"/>
</dbReference>
<keyword evidence="3" id="KW-0862">Zinc</keyword>
<dbReference type="Pfam" id="PF01979">
    <property type="entry name" value="Amidohydro_1"/>
    <property type="match status" value="1"/>
</dbReference>
<dbReference type="GO" id="GO:0016787">
    <property type="term" value="F:hydrolase activity"/>
    <property type="evidence" value="ECO:0007669"/>
    <property type="project" value="UniProtKB-KW"/>
</dbReference>
<keyword evidence="7" id="KW-1185">Reference proteome</keyword>
<dbReference type="Gene3D" id="2.30.40.10">
    <property type="entry name" value="Urease, subunit C, domain 1"/>
    <property type="match status" value="1"/>
</dbReference>
<keyword evidence="2 6" id="KW-0378">Hydrolase</keyword>
<dbReference type="PANTHER" id="PTHR43794">
    <property type="entry name" value="AMINOHYDROLASE SSNA-RELATED"/>
    <property type="match status" value="1"/>
</dbReference>
<evidence type="ECO:0000256" key="1">
    <source>
        <dbReference type="ARBA" id="ARBA00022723"/>
    </source>
</evidence>
<comment type="caution">
    <text evidence="6">The sequence shown here is derived from an EMBL/GenBank/DDBJ whole genome shotgun (WGS) entry which is preliminary data.</text>
</comment>